<proteinExistence type="predicted"/>
<dbReference type="PANTHER" id="PTHR30007">
    <property type="entry name" value="PHP DOMAIN PROTEIN"/>
    <property type="match status" value="1"/>
</dbReference>
<accession>A0A427KE91</accession>
<dbReference type="InterPro" id="IPR025668">
    <property type="entry name" value="Tnp_DDE_dom"/>
</dbReference>
<dbReference type="Proteomes" id="UP000275321">
    <property type="component" value="Unassembled WGS sequence"/>
</dbReference>
<feature type="domain" description="Transposase DDE" evidence="1">
    <location>
        <begin position="4"/>
        <end position="80"/>
    </location>
</feature>
<evidence type="ECO:0000313" key="2">
    <source>
        <dbReference type="EMBL" id="RSB24439.1"/>
    </source>
</evidence>
<dbReference type="RefSeq" id="WP_125366702.1">
    <property type="nucleotide sequence ID" value="NZ_JADILH010000027.1"/>
</dbReference>
<reference evidence="2 3" key="1">
    <citation type="submission" date="2018-10" db="EMBL/GenBank/DDBJ databases">
        <title>Transmission dynamics of multidrug resistant bacteria on intensive care unit surfaces.</title>
        <authorList>
            <person name="D'Souza A.W."/>
            <person name="Potter R.F."/>
            <person name="Wallace M."/>
            <person name="Shupe A."/>
            <person name="Patel S."/>
            <person name="Sun S."/>
            <person name="Gul D."/>
            <person name="Kwon J.H."/>
            <person name="Andleeb S."/>
            <person name="Burnham C.-A.D."/>
            <person name="Dantas G."/>
        </authorList>
    </citation>
    <scope>NUCLEOTIDE SEQUENCE [LARGE SCALE GENOMIC DNA]</scope>
    <source>
        <strain evidence="2 3">EC_073</strain>
    </source>
</reference>
<organism evidence="2 3">
    <name type="scientific">Enterobacter cloacae</name>
    <dbReference type="NCBI Taxonomy" id="550"/>
    <lineage>
        <taxon>Bacteria</taxon>
        <taxon>Pseudomonadati</taxon>
        <taxon>Pseudomonadota</taxon>
        <taxon>Gammaproteobacteria</taxon>
        <taxon>Enterobacterales</taxon>
        <taxon>Enterobacteriaceae</taxon>
        <taxon>Enterobacter</taxon>
        <taxon>Enterobacter cloacae complex</taxon>
    </lineage>
</organism>
<evidence type="ECO:0000259" key="1">
    <source>
        <dbReference type="Pfam" id="PF13586"/>
    </source>
</evidence>
<dbReference type="AlphaFoldDB" id="A0A427KE91"/>
<protein>
    <recommendedName>
        <fullName evidence="1">Transposase DDE domain-containing protein</fullName>
    </recommendedName>
</protein>
<comment type="caution">
    <text evidence="2">The sequence shown here is derived from an EMBL/GenBank/DDBJ whole genome shotgun (WGS) entry which is preliminary data.</text>
</comment>
<sequence>MDNGYKAEGWRFVRKLAVMNLISSRGRRSQRRLKNTDFRTHRWVVEKTYGWMNRFRRVLTRCEKKVENYEAMLHFVCSIIVWNKILLG</sequence>
<evidence type="ECO:0000313" key="3">
    <source>
        <dbReference type="Proteomes" id="UP000275321"/>
    </source>
</evidence>
<name>A0A427KE91_ENTCL</name>
<gene>
    <name evidence="2" type="ORF">EGK68_24760</name>
</gene>
<dbReference type="PANTHER" id="PTHR30007:SF0">
    <property type="entry name" value="TRANSPOSASE"/>
    <property type="match status" value="1"/>
</dbReference>
<dbReference type="EMBL" id="RHWT01000063">
    <property type="protein sequence ID" value="RSB24439.1"/>
    <property type="molecule type" value="Genomic_DNA"/>
</dbReference>
<dbReference type="Pfam" id="PF13586">
    <property type="entry name" value="DDE_Tnp_1_2"/>
    <property type="match status" value="1"/>
</dbReference>